<keyword evidence="2" id="KW-1185">Reference proteome</keyword>
<protein>
    <submittedName>
        <fullName evidence="1">Uncharacterized protein</fullName>
    </submittedName>
</protein>
<dbReference type="EMBL" id="KZ772722">
    <property type="protein sequence ID" value="PTQ38693.1"/>
    <property type="molecule type" value="Genomic_DNA"/>
</dbReference>
<sequence length="219" mass="24702">MVTTRSSATAFIKRLVARGLTKYRSDSLHRSCASTRHLRTMWSVLRSSADSYQWHSGSFMYTNPTSCGSRLWNKWFSRGLRFSAEVLSLSAHRRHLSSPDSTPAAFLLTRCSRSSTRVMNIRSAPVPSVTAASQSDFRSTHDAFRALEVFFSECDLLLSSSAQLLPLLVAIAGSRFVLARSPRSQIALRRALRHRHRHHPSSKGLDRQLPPLLRSYKQS</sequence>
<organism evidence="1 2">
    <name type="scientific">Marchantia polymorpha</name>
    <name type="common">Common liverwort</name>
    <name type="synonym">Marchantia aquatica</name>
    <dbReference type="NCBI Taxonomy" id="3197"/>
    <lineage>
        <taxon>Eukaryota</taxon>
        <taxon>Viridiplantae</taxon>
        <taxon>Streptophyta</taxon>
        <taxon>Embryophyta</taxon>
        <taxon>Marchantiophyta</taxon>
        <taxon>Marchantiopsida</taxon>
        <taxon>Marchantiidae</taxon>
        <taxon>Marchantiales</taxon>
        <taxon>Marchantiaceae</taxon>
        <taxon>Marchantia</taxon>
    </lineage>
</organism>
<dbReference type="Gramene" id="Mp3g13410.1">
    <property type="protein sequence ID" value="Mp3g13410.1.cds1"/>
    <property type="gene ID" value="Mp3g13410"/>
</dbReference>
<gene>
    <name evidence="1" type="ORF">MARPO_0050s0133</name>
</gene>
<reference evidence="2" key="1">
    <citation type="journal article" date="2017" name="Cell">
        <title>Insights into land plant evolution garnered from the Marchantia polymorpha genome.</title>
        <authorList>
            <person name="Bowman J.L."/>
            <person name="Kohchi T."/>
            <person name="Yamato K.T."/>
            <person name="Jenkins J."/>
            <person name="Shu S."/>
            <person name="Ishizaki K."/>
            <person name="Yamaoka S."/>
            <person name="Nishihama R."/>
            <person name="Nakamura Y."/>
            <person name="Berger F."/>
            <person name="Adam C."/>
            <person name="Aki S.S."/>
            <person name="Althoff F."/>
            <person name="Araki T."/>
            <person name="Arteaga-Vazquez M.A."/>
            <person name="Balasubrmanian S."/>
            <person name="Barry K."/>
            <person name="Bauer D."/>
            <person name="Boehm C.R."/>
            <person name="Briginshaw L."/>
            <person name="Caballero-Perez J."/>
            <person name="Catarino B."/>
            <person name="Chen F."/>
            <person name="Chiyoda S."/>
            <person name="Chovatia M."/>
            <person name="Davies K.M."/>
            <person name="Delmans M."/>
            <person name="Demura T."/>
            <person name="Dierschke T."/>
            <person name="Dolan L."/>
            <person name="Dorantes-Acosta A.E."/>
            <person name="Eklund D.M."/>
            <person name="Florent S.N."/>
            <person name="Flores-Sandoval E."/>
            <person name="Fujiyama A."/>
            <person name="Fukuzawa H."/>
            <person name="Galik B."/>
            <person name="Grimanelli D."/>
            <person name="Grimwood J."/>
            <person name="Grossniklaus U."/>
            <person name="Hamada T."/>
            <person name="Haseloff J."/>
            <person name="Hetherington A.J."/>
            <person name="Higo A."/>
            <person name="Hirakawa Y."/>
            <person name="Hundley H.N."/>
            <person name="Ikeda Y."/>
            <person name="Inoue K."/>
            <person name="Inoue S.I."/>
            <person name="Ishida S."/>
            <person name="Jia Q."/>
            <person name="Kakita M."/>
            <person name="Kanazawa T."/>
            <person name="Kawai Y."/>
            <person name="Kawashima T."/>
            <person name="Kennedy M."/>
            <person name="Kinose K."/>
            <person name="Kinoshita T."/>
            <person name="Kohara Y."/>
            <person name="Koide E."/>
            <person name="Komatsu K."/>
            <person name="Kopischke S."/>
            <person name="Kubo M."/>
            <person name="Kyozuka J."/>
            <person name="Lagercrantz U."/>
            <person name="Lin S.S."/>
            <person name="Lindquist E."/>
            <person name="Lipzen A.M."/>
            <person name="Lu C.W."/>
            <person name="De Luna E."/>
            <person name="Martienssen R.A."/>
            <person name="Minamino N."/>
            <person name="Mizutani M."/>
            <person name="Mizutani M."/>
            <person name="Mochizuki N."/>
            <person name="Monte I."/>
            <person name="Mosher R."/>
            <person name="Nagasaki H."/>
            <person name="Nakagami H."/>
            <person name="Naramoto S."/>
            <person name="Nishitani K."/>
            <person name="Ohtani M."/>
            <person name="Okamoto T."/>
            <person name="Okumura M."/>
            <person name="Phillips J."/>
            <person name="Pollak B."/>
            <person name="Reinders A."/>
            <person name="Rovekamp M."/>
            <person name="Sano R."/>
            <person name="Sawa S."/>
            <person name="Schmid M.W."/>
            <person name="Shirakawa M."/>
            <person name="Solano R."/>
            <person name="Spunde A."/>
            <person name="Suetsugu N."/>
            <person name="Sugano S."/>
            <person name="Sugiyama A."/>
            <person name="Sun R."/>
            <person name="Suzuki Y."/>
            <person name="Takenaka M."/>
            <person name="Takezawa D."/>
            <person name="Tomogane H."/>
            <person name="Tsuzuki M."/>
            <person name="Ueda T."/>
            <person name="Umeda M."/>
            <person name="Ward J.M."/>
            <person name="Watanabe Y."/>
            <person name="Yazaki K."/>
            <person name="Yokoyama R."/>
            <person name="Yoshitake Y."/>
            <person name="Yotsui I."/>
            <person name="Zachgo S."/>
            <person name="Schmutz J."/>
        </authorList>
    </citation>
    <scope>NUCLEOTIDE SEQUENCE [LARGE SCALE GENOMIC DNA]</scope>
    <source>
        <strain evidence="2">Tak-1</strain>
    </source>
</reference>
<dbReference type="EMBL" id="KZ772722">
    <property type="protein sequence ID" value="PTQ38692.1"/>
    <property type="molecule type" value="Genomic_DNA"/>
</dbReference>
<dbReference type="Gramene" id="Mp3g13410.2">
    <property type="protein sequence ID" value="Mp3g13410.2.cds1"/>
    <property type="gene ID" value="Mp3g13410"/>
</dbReference>
<dbReference type="AlphaFoldDB" id="A0A2R6WXV8"/>
<evidence type="ECO:0000313" key="1">
    <source>
        <dbReference type="EMBL" id="PTQ38692.1"/>
    </source>
</evidence>
<evidence type="ECO:0000313" key="2">
    <source>
        <dbReference type="Proteomes" id="UP000244005"/>
    </source>
</evidence>
<accession>A0A2R6WXV8</accession>
<reference evidence="1" key="2">
    <citation type="submission" date="2017-12" db="EMBL/GenBank/DDBJ databases">
        <title>WGS assembly of Marchantia polymorpha.</title>
        <authorList>
            <person name="Bowman J.L."/>
            <person name="Kohchi T."/>
            <person name="Yamato K.T."/>
            <person name="Jenkins J."/>
            <person name="Shu S."/>
            <person name="Ishizaki K."/>
            <person name="Yamaoka S."/>
            <person name="Nishihama R."/>
            <person name="Nakamura Y."/>
            <person name="Berger F."/>
            <person name="Adam C."/>
            <person name="Aki S.S."/>
            <person name="Althoff F."/>
            <person name="Araki T."/>
            <person name="Arteaga-Vazquez M.A."/>
            <person name="Balasubrmanian S."/>
            <person name="Bauer D."/>
            <person name="Boehm C.R."/>
            <person name="Briginshaw L."/>
            <person name="Caballero-Perez J."/>
            <person name="Catarino B."/>
            <person name="Chen F."/>
            <person name="Chiyoda S."/>
            <person name="Chovatia M."/>
            <person name="Davies K.M."/>
            <person name="Delmans M."/>
            <person name="Demura T."/>
            <person name="Dierschke T."/>
            <person name="Dolan L."/>
            <person name="Dorantes-Acosta A.E."/>
            <person name="Eklund D.M."/>
            <person name="Florent S.N."/>
            <person name="Flores-Sandoval E."/>
            <person name="Fujiyama A."/>
            <person name="Fukuzawa H."/>
            <person name="Galik B."/>
            <person name="Grimanelli D."/>
            <person name="Grimwood J."/>
            <person name="Grossniklaus U."/>
            <person name="Hamada T."/>
            <person name="Haseloff J."/>
            <person name="Hetherington A.J."/>
            <person name="Higo A."/>
            <person name="Hirakawa Y."/>
            <person name="Hundley H.N."/>
            <person name="Ikeda Y."/>
            <person name="Inoue K."/>
            <person name="Inoue S."/>
            <person name="Ishida S."/>
            <person name="Jia Q."/>
            <person name="Kakita M."/>
            <person name="Kanazawa T."/>
            <person name="Kawai Y."/>
            <person name="Kawashima T."/>
            <person name="Kennedy M."/>
            <person name="Kinose K."/>
            <person name="Kinoshita T."/>
            <person name="Kohara Y."/>
            <person name="Koide E."/>
            <person name="Komatsu K."/>
            <person name="Kopischke S."/>
            <person name="Kubo M."/>
            <person name="Kyozuka J."/>
            <person name="Lagercrantz U."/>
            <person name="Lin S.S."/>
            <person name="Lindquist E."/>
            <person name="Lipzen A.M."/>
            <person name="Lu C."/>
            <person name="Luna E.D."/>
            <person name="Martienssen R.A."/>
            <person name="Minamino N."/>
            <person name="Mizutani M."/>
            <person name="Mizutani M."/>
            <person name="Mochizuki N."/>
            <person name="Monte I."/>
            <person name="Mosher R."/>
            <person name="Nagasaki H."/>
            <person name="Nakagami H."/>
            <person name="Naramoto S."/>
            <person name="Nishitani K."/>
            <person name="Ohtani M."/>
            <person name="Okamoto T."/>
            <person name="Okumura M."/>
            <person name="Phillips J."/>
            <person name="Pollak B."/>
            <person name="Reinders A."/>
            <person name="Roevekamp M."/>
            <person name="Sano R."/>
            <person name="Sawa S."/>
            <person name="Schmid M.W."/>
            <person name="Shirakawa M."/>
            <person name="Solano R."/>
            <person name="Spunde A."/>
            <person name="Suetsugu N."/>
            <person name="Sugano S."/>
            <person name="Sugiyama A."/>
            <person name="Sun R."/>
            <person name="Suzuki Y."/>
            <person name="Takenaka M."/>
            <person name="Takezawa D."/>
            <person name="Tomogane H."/>
            <person name="Tsuzuki M."/>
            <person name="Ueda T."/>
            <person name="Umeda M."/>
            <person name="Ward J.M."/>
            <person name="Watanabe Y."/>
            <person name="Yazaki K."/>
            <person name="Yokoyama R."/>
            <person name="Yoshitake Y."/>
            <person name="Yotsui I."/>
            <person name="Zachgo S."/>
            <person name="Schmutz J."/>
        </authorList>
    </citation>
    <scope>NUCLEOTIDE SEQUENCE [LARGE SCALE GENOMIC DNA]</scope>
    <source>
        <strain evidence="1">Tak-1</strain>
    </source>
</reference>
<name>A0A2R6WXV8_MARPO</name>
<dbReference type="Proteomes" id="UP000244005">
    <property type="component" value="Unassembled WGS sequence"/>
</dbReference>
<proteinExistence type="predicted"/>